<dbReference type="InterPro" id="IPR006861">
    <property type="entry name" value="HABP4_PAIRBP1-bd"/>
</dbReference>
<dbReference type="SMART" id="SM01233">
    <property type="entry name" value="HABP4_PAI-RBP1"/>
    <property type="match status" value="1"/>
</dbReference>
<feature type="domain" description="Hyaluronan/mRNA-binding protein" evidence="4">
    <location>
        <begin position="177"/>
        <end position="299"/>
    </location>
</feature>
<feature type="compositionally biased region" description="Basic and acidic residues" evidence="3">
    <location>
        <begin position="268"/>
        <end position="281"/>
    </location>
</feature>
<feature type="compositionally biased region" description="Basic and acidic residues" evidence="3">
    <location>
        <begin position="75"/>
        <end position="86"/>
    </location>
</feature>
<dbReference type="PANTHER" id="PTHR12299">
    <property type="entry name" value="HYALURONIC ACID-BINDING PROTEIN 4"/>
    <property type="match status" value="1"/>
</dbReference>
<feature type="compositionally biased region" description="Basic and acidic residues" evidence="3">
    <location>
        <begin position="125"/>
        <end position="151"/>
    </location>
</feature>
<dbReference type="InterPro" id="IPR039764">
    <property type="entry name" value="HABP4/SERBP1-like"/>
</dbReference>
<dbReference type="GO" id="GO:0003723">
    <property type="term" value="F:RNA binding"/>
    <property type="evidence" value="ECO:0007669"/>
    <property type="project" value="InterPro"/>
</dbReference>
<organism evidence="5">
    <name type="scientific">Graphocephala atropunctata</name>
    <dbReference type="NCBI Taxonomy" id="36148"/>
    <lineage>
        <taxon>Eukaryota</taxon>
        <taxon>Metazoa</taxon>
        <taxon>Ecdysozoa</taxon>
        <taxon>Arthropoda</taxon>
        <taxon>Hexapoda</taxon>
        <taxon>Insecta</taxon>
        <taxon>Pterygota</taxon>
        <taxon>Neoptera</taxon>
        <taxon>Paraneoptera</taxon>
        <taxon>Hemiptera</taxon>
        <taxon>Auchenorrhyncha</taxon>
        <taxon>Membracoidea</taxon>
        <taxon>Cicadellidae</taxon>
        <taxon>Cicadellinae</taxon>
        <taxon>Cicadellini</taxon>
        <taxon>Graphocephala</taxon>
    </lineage>
</organism>
<feature type="compositionally biased region" description="Acidic residues" evidence="3">
    <location>
        <begin position="317"/>
        <end position="328"/>
    </location>
</feature>
<proteinExistence type="inferred from homology"/>
<sequence>MENLYGIGITNRYQLFLNEDEDPLEVLKVQEQEKEQKKKTKLSEKENKGKQQESKGKPVNVRKGIKETQNIKSQDQQHKAKEENVKVKGPARLAPERKFNNENREERNNQRNRPEKPVGPGAGGDFHREDRGGERRFERRLDGEAPREGGRGRPLGAGRGMGRGRGKGGRGGFDGRGKREFDRQSGSDKTGIKAVDKREGAGAHNWGSHRDAIDDMDNINRQTDDSGEWGEKTDNEVTANETSPEVKETTEGQNGVEGEEGETPTQIEEERKELTLDEWKALKGNRSKPQYNLRKAGEGEDLSQWKKMYALQKKKEEEDDDEEEEYDSSDYPQRVGRQKHILDIEFTFADARVGGRGRGGRGAGRGAPRGGAPRGPPRGTSSDNGPPSGERDSGSFSGPRNSRPSAPKLREREQREAGSFGGPRISRQTPQAPKVDDEHDFPSLG</sequence>
<feature type="region of interest" description="Disordered" evidence="3">
    <location>
        <begin position="29"/>
        <end position="445"/>
    </location>
</feature>
<gene>
    <name evidence="5" type="ORF">g.25428</name>
</gene>
<feature type="compositionally biased region" description="Gly residues" evidence="3">
    <location>
        <begin position="354"/>
        <end position="373"/>
    </location>
</feature>
<dbReference type="GO" id="GO:0005634">
    <property type="term" value="C:nucleus"/>
    <property type="evidence" value="ECO:0007669"/>
    <property type="project" value="TreeGrafter"/>
</dbReference>
<dbReference type="Pfam" id="PF16174">
    <property type="entry name" value="IHABP4_N"/>
    <property type="match status" value="1"/>
</dbReference>
<evidence type="ECO:0000259" key="4">
    <source>
        <dbReference type="SMART" id="SM01233"/>
    </source>
</evidence>
<dbReference type="InterPro" id="IPR032381">
    <property type="entry name" value="IHABP4_N"/>
</dbReference>
<evidence type="ECO:0000256" key="3">
    <source>
        <dbReference type="SAM" id="MobiDB-lite"/>
    </source>
</evidence>
<feature type="compositionally biased region" description="Gly residues" evidence="3">
    <location>
        <begin position="152"/>
        <end position="161"/>
    </location>
</feature>
<keyword evidence="1" id="KW-0810">Translation regulation</keyword>
<evidence type="ECO:0000313" key="5">
    <source>
        <dbReference type="EMBL" id="JAT17302.1"/>
    </source>
</evidence>
<dbReference type="Pfam" id="PF04774">
    <property type="entry name" value="HABP4_PAI-RBP1"/>
    <property type="match status" value="1"/>
</dbReference>
<evidence type="ECO:0000256" key="1">
    <source>
        <dbReference type="ARBA" id="ARBA00022845"/>
    </source>
</evidence>
<reference evidence="5" key="1">
    <citation type="submission" date="2015-11" db="EMBL/GenBank/DDBJ databases">
        <title>De novo transcriptome assembly of four potential Pierce s Disease insect vectors from Arizona vineyards.</title>
        <authorList>
            <person name="Tassone E.E."/>
        </authorList>
    </citation>
    <scope>NUCLEOTIDE SEQUENCE</scope>
</reference>
<feature type="compositionally biased region" description="Basic and acidic residues" evidence="3">
    <location>
        <begin position="434"/>
        <end position="445"/>
    </location>
</feature>
<dbReference type="PANTHER" id="PTHR12299:SF17">
    <property type="entry name" value="AT19571P-RELATED"/>
    <property type="match status" value="1"/>
</dbReference>
<dbReference type="EMBL" id="GEBQ01022675">
    <property type="protein sequence ID" value="JAT17302.1"/>
    <property type="molecule type" value="Transcribed_RNA"/>
</dbReference>
<feature type="compositionally biased region" description="Basic and acidic residues" evidence="3">
    <location>
        <begin position="173"/>
        <end position="201"/>
    </location>
</feature>
<dbReference type="AlphaFoldDB" id="A0A1B6L0S1"/>
<comment type="similarity">
    <text evidence="2">Belongs to the SERBP1-HABP4 family.</text>
</comment>
<feature type="compositionally biased region" description="Polar residues" evidence="3">
    <location>
        <begin position="394"/>
        <end position="404"/>
    </location>
</feature>
<accession>A0A1B6L0S1</accession>
<feature type="compositionally biased region" description="Basic and acidic residues" evidence="3">
    <location>
        <begin position="94"/>
        <end position="116"/>
    </location>
</feature>
<dbReference type="GO" id="GO:0006417">
    <property type="term" value="P:regulation of translation"/>
    <property type="evidence" value="ECO:0007669"/>
    <property type="project" value="UniProtKB-KW"/>
</dbReference>
<name>A0A1B6L0S1_9HEMI</name>
<feature type="compositionally biased region" description="Basic and acidic residues" evidence="3">
    <location>
        <begin position="29"/>
        <end position="56"/>
    </location>
</feature>
<dbReference type="GO" id="GO:0005737">
    <property type="term" value="C:cytoplasm"/>
    <property type="evidence" value="ECO:0007669"/>
    <property type="project" value="TreeGrafter"/>
</dbReference>
<protein>
    <recommendedName>
        <fullName evidence="4">Hyaluronan/mRNA-binding protein domain-containing protein</fullName>
    </recommendedName>
</protein>
<evidence type="ECO:0000256" key="2">
    <source>
        <dbReference type="ARBA" id="ARBA00035118"/>
    </source>
</evidence>